<keyword evidence="3" id="KW-1185">Reference proteome</keyword>
<dbReference type="EMBL" id="JAGKQH010000014">
    <property type="protein sequence ID" value="KAG6582115.1"/>
    <property type="molecule type" value="Genomic_DNA"/>
</dbReference>
<dbReference type="GO" id="GO:0006952">
    <property type="term" value="P:defense response"/>
    <property type="evidence" value="ECO:0007669"/>
    <property type="project" value="InterPro"/>
</dbReference>
<dbReference type="PANTHER" id="PTHR31907">
    <property type="entry name" value="MLP-LIKE PROTEIN 423"/>
    <property type="match status" value="1"/>
</dbReference>
<evidence type="ECO:0000259" key="1">
    <source>
        <dbReference type="SMART" id="SM01037"/>
    </source>
</evidence>
<feature type="domain" description="Bet v I/Major latex protein" evidence="1">
    <location>
        <begin position="2"/>
        <end position="157"/>
    </location>
</feature>
<proteinExistence type="predicted"/>
<dbReference type="Proteomes" id="UP000685013">
    <property type="component" value="Chromosome 14"/>
</dbReference>
<accession>A0AAV6MJY0</accession>
<dbReference type="CDD" id="cd07816">
    <property type="entry name" value="Bet_v1-like"/>
    <property type="match status" value="1"/>
</dbReference>
<comment type="caution">
    <text evidence="2">The sequence shown here is derived from an EMBL/GenBank/DDBJ whole genome shotgun (WGS) entry which is preliminary data.</text>
</comment>
<organism evidence="2 3">
    <name type="scientific">Cucurbita argyrosperma subsp. sororia</name>
    <dbReference type="NCBI Taxonomy" id="37648"/>
    <lineage>
        <taxon>Eukaryota</taxon>
        <taxon>Viridiplantae</taxon>
        <taxon>Streptophyta</taxon>
        <taxon>Embryophyta</taxon>
        <taxon>Tracheophyta</taxon>
        <taxon>Spermatophyta</taxon>
        <taxon>Magnoliopsida</taxon>
        <taxon>eudicotyledons</taxon>
        <taxon>Gunneridae</taxon>
        <taxon>Pentapetalae</taxon>
        <taxon>rosids</taxon>
        <taxon>fabids</taxon>
        <taxon>Cucurbitales</taxon>
        <taxon>Cucurbitaceae</taxon>
        <taxon>Cucurbiteae</taxon>
        <taxon>Cucurbita</taxon>
    </lineage>
</organism>
<dbReference type="Pfam" id="PF00407">
    <property type="entry name" value="Bet_v_1"/>
    <property type="match status" value="1"/>
</dbReference>
<feature type="non-terminal residue" evidence="2">
    <location>
        <position position="1"/>
    </location>
</feature>
<gene>
    <name evidence="2" type="primary">MLP43</name>
    <name evidence="2" type="ORF">SDJN03_22117</name>
</gene>
<dbReference type="InterPro" id="IPR000916">
    <property type="entry name" value="Bet_v_I/MLP"/>
</dbReference>
<protein>
    <submittedName>
        <fullName evidence="2">MLP-like protein 43</fullName>
    </submittedName>
</protein>
<dbReference type="AlphaFoldDB" id="A0AAV6MJY0"/>
<reference evidence="2 3" key="1">
    <citation type="journal article" date="2021" name="Hortic Res">
        <title>The domestication of Cucurbita argyrosperma as revealed by the genome of its wild relative.</title>
        <authorList>
            <person name="Barrera-Redondo J."/>
            <person name="Sanchez-de la Vega G."/>
            <person name="Aguirre-Liguori J.A."/>
            <person name="Castellanos-Morales G."/>
            <person name="Gutierrez-Guerrero Y.T."/>
            <person name="Aguirre-Dugua X."/>
            <person name="Aguirre-Planter E."/>
            <person name="Tenaillon M.I."/>
            <person name="Lira-Saade R."/>
            <person name="Eguiarte L.E."/>
        </authorList>
    </citation>
    <scope>NUCLEOTIDE SEQUENCE [LARGE SCALE GENOMIC DNA]</scope>
    <source>
        <strain evidence="2">JBR-2021</strain>
    </source>
</reference>
<evidence type="ECO:0000313" key="3">
    <source>
        <dbReference type="Proteomes" id="UP000685013"/>
    </source>
</evidence>
<evidence type="ECO:0000313" key="2">
    <source>
        <dbReference type="EMBL" id="KAG6582115.1"/>
    </source>
</evidence>
<name>A0AAV6MJY0_9ROSI</name>
<sequence>MGRFGKLETDVHIRASASKFHELFSERTHHISNASTDKVHGVDLLEGEWGKNEFSSAQNNNIFTRKLADGKARVTKEIIEAVDKENNSITFTMIEGDLSEKYKSFKFKMQCIPKKKGSVVHWVLEYEKLHDNIPDSHTMLQLCVDIAKDIDAHLMEGSEEP</sequence>
<dbReference type="SMART" id="SM01037">
    <property type="entry name" value="Bet_v_1"/>
    <property type="match status" value="1"/>
</dbReference>
<dbReference type="InterPro" id="IPR051761">
    <property type="entry name" value="MLP-like_ligand-binding"/>
</dbReference>